<dbReference type="InterPro" id="IPR015168">
    <property type="entry name" value="SsuA/THI5"/>
</dbReference>
<dbReference type="GO" id="GO:0009228">
    <property type="term" value="P:thiamine biosynthetic process"/>
    <property type="evidence" value="ECO:0007669"/>
    <property type="project" value="InterPro"/>
</dbReference>
<dbReference type="SUPFAM" id="SSF53850">
    <property type="entry name" value="Periplasmic binding protein-like II"/>
    <property type="match status" value="1"/>
</dbReference>
<dbReference type="Proteomes" id="UP000367750">
    <property type="component" value="Unassembled WGS sequence"/>
</dbReference>
<organism evidence="3 4">
    <name type="scientific">Paenibacillus spiritus</name>
    <dbReference type="NCBI Taxonomy" id="2496557"/>
    <lineage>
        <taxon>Bacteria</taxon>
        <taxon>Bacillati</taxon>
        <taxon>Bacillota</taxon>
        <taxon>Bacilli</taxon>
        <taxon>Bacillales</taxon>
        <taxon>Paenibacillaceae</taxon>
        <taxon>Paenibacillus</taxon>
    </lineage>
</organism>
<dbReference type="Pfam" id="PF09084">
    <property type="entry name" value="NMT1"/>
    <property type="match status" value="1"/>
</dbReference>
<dbReference type="RefSeq" id="WP_150458453.1">
    <property type="nucleotide sequence ID" value="NZ_VYKK01000015.1"/>
</dbReference>
<dbReference type="EMBL" id="VYKK01000015">
    <property type="protein sequence ID" value="KAA9004099.1"/>
    <property type="molecule type" value="Genomic_DNA"/>
</dbReference>
<name>A0A5J5G8V6_9BACL</name>
<dbReference type="AlphaFoldDB" id="A0A5J5G8V6"/>
<feature type="domain" description="SsuA/THI5-like" evidence="2">
    <location>
        <begin position="79"/>
        <end position="294"/>
    </location>
</feature>
<accession>A0A5J5G8V6</accession>
<dbReference type="PANTHER" id="PTHR31528:SF3">
    <property type="entry name" value="THIAMINE BIOSYNTHESIS PROTEIN HI_0357-RELATED"/>
    <property type="match status" value="1"/>
</dbReference>
<dbReference type="PANTHER" id="PTHR31528">
    <property type="entry name" value="4-AMINO-5-HYDROXYMETHYL-2-METHYLPYRIMIDINE PHOSPHATE SYNTHASE THI11-RELATED"/>
    <property type="match status" value="1"/>
</dbReference>
<feature type="region of interest" description="Disordered" evidence="1">
    <location>
        <begin position="47"/>
        <end position="66"/>
    </location>
</feature>
<dbReference type="OrthoDB" id="9815602at2"/>
<protein>
    <submittedName>
        <fullName evidence="3">ABC transporter substrate-binding protein</fullName>
    </submittedName>
</protein>
<dbReference type="InterPro" id="IPR027939">
    <property type="entry name" value="NMT1/THI5"/>
</dbReference>
<sequence length="370" mass="39452">MNSRLRSSGGGPLLLAVVLGLLLTAAGCGRMTGAAVQGAAVQGDPASARNAADAARPGSAGESRSRPDQLTVMLDWYPNAVHSFLYAAEENGYFADRNLKVKLRMPAETNDALRLAAAGQVDLALTYQPQVLMARGASVPVKAVSAVVRHPLNRLLIRADEEGITRPRELPGRTIGYSSIPLYDAMLRTMVEADGGDSSGLNLVDVGYDLIPALATGRTDAVIGGFVNHEELLLDKQHCSVLSLNPADFGVPDYAELVFAASEQTLAERGEVIRRFLAAAAEGQAYVNSHPQEALAILLKHEETAAPLDPEIERASLALLLPLMDFGDEPYGYLGPESWEQIGNWLKGRKLLPGNIDPKEAGSDNRLIAP</sequence>
<keyword evidence="4" id="KW-1185">Reference proteome</keyword>
<evidence type="ECO:0000256" key="1">
    <source>
        <dbReference type="SAM" id="MobiDB-lite"/>
    </source>
</evidence>
<evidence type="ECO:0000259" key="2">
    <source>
        <dbReference type="Pfam" id="PF09084"/>
    </source>
</evidence>
<reference evidence="3 4" key="1">
    <citation type="submission" date="2019-09" db="EMBL/GenBank/DDBJ databases">
        <title>Bacillus ochoae sp. nov., Paenibacillus whitsoniae sp. nov., Paenibacillus spiritus sp. nov. Isolated from the Mars Exploration Rover during spacecraft assembly.</title>
        <authorList>
            <person name="Seuylemezian A."/>
            <person name="Vaishampayan P."/>
        </authorList>
    </citation>
    <scope>NUCLEOTIDE SEQUENCE [LARGE SCALE GENOMIC DNA]</scope>
    <source>
        <strain evidence="3 4">MER_111</strain>
    </source>
</reference>
<evidence type="ECO:0000313" key="3">
    <source>
        <dbReference type="EMBL" id="KAA9004099.1"/>
    </source>
</evidence>
<proteinExistence type="predicted"/>
<gene>
    <name evidence="3" type="ORF">F4V43_11895</name>
</gene>
<feature type="compositionally biased region" description="Low complexity" evidence="1">
    <location>
        <begin position="47"/>
        <end position="60"/>
    </location>
</feature>
<dbReference type="PROSITE" id="PS51257">
    <property type="entry name" value="PROKAR_LIPOPROTEIN"/>
    <property type="match status" value="1"/>
</dbReference>
<dbReference type="Gene3D" id="3.40.190.10">
    <property type="entry name" value="Periplasmic binding protein-like II"/>
    <property type="match status" value="2"/>
</dbReference>
<comment type="caution">
    <text evidence="3">The sequence shown here is derived from an EMBL/GenBank/DDBJ whole genome shotgun (WGS) entry which is preliminary data.</text>
</comment>
<evidence type="ECO:0000313" key="4">
    <source>
        <dbReference type="Proteomes" id="UP000367750"/>
    </source>
</evidence>